<evidence type="ECO:0000313" key="10">
    <source>
        <dbReference type="Proteomes" id="UP001597510"/>
    </source>
</evidence>
<evidence type="ECO:0000256" key="2">
    <source>
        <dbReference type="ARBA" id="ARBA00006577"/>
    </source>
</evidence>
<dbReference type="PANTHER" id="PTHR43811">
    <property type="entry name" value="FKBP-TYPE PEPTIDYL-PROLYL CIS-TRANS ISOMERASE FKPA"/>
    <property type="match status" value="1"/>
</dbReference>
<dbReference type="Proteomes" id="UP001597510">
    <property type="component" value="Unassembled WGS sequence"/>
</dbReference>
<evidence type="ECO:0000313" key="9">
    <source>
        <dbReference type="EMBL" id="MFD2523554.1"/>
    </source>
</evidence>
<feature type="domain" description="PPIase FKBP-type" evidence="8">
    <location>
        <begin position="74"/>
        <end position="162"/>
    </location>
</feature>
<dbReference type="Pfam" id="PF00254">
    <property type="entry name" value="FKBP_C"/>
    <property type="match status" value="2"/>
</dbReference>
<name>A0ABW5JD76_9BACT</name>
<accession>A0ABW5JD76</accession>
<evidence type="ECO:0000256" key="1">
    <source>
        <dbReference type="ARBA" id="ARBA00000971"/>
    </source>
</evidence>
<dbReference type="PANTHER" id="PTHR43811:SF19">
    <property type="entry name" value="39 KDA FK506-BINDING NUCLEAR PROTEIN"/>
    <property type="match status" value="1"/>
</dbReference>
<comment type="similarity">
    <text evidence="2 6">Belongs to the FKBP-type PPIase family.</text>
</comment>
<comment type="caution">
    <text evidence="9">The sequence shown here is derived from an EMBL/GenBank/DDBJ whole genome shotgun (WGS) entry which is preliminary data.</text>
</comment>
<reference evidence="10" key="1">
    <citation type="journal article" date="2019" name="Int. J. Syst. Evol. Microbiol.">
        <title>The Global Catalogue of Microorganisms (GCM) 10K type strain sequencing project: providing services to taxonomists for standard genome sequencing and annotation.</title>
        <authorList>
            <consortium name="The Broad Institute Genomics Platform"/>
            <consortium name="The Broad Institute Genome Sequencing Center for Infectious Disease"/>
            <person name="Wu L."/>
            <person name="Ma J."/>
        </authorList>
    </citation>
    <scope>NUCLEOTIDE SEQUENCE [LARGE SCALE GENOMIC DNA]</scope>
    <source>
        <strain evidence="10">KCTC 52344</strain>
    </source>
</reference>
<keyword evidence="7" id="KW-0732">Signal</keyword>
<gene>
    <name evidence="9" type="ORF">ACFSR2_21830</name>
</gene>
<feature type="domain" description="PPIase FKBP-type" evidence="8">
    <location>
        <begin position="207"/>
        <end position="297"/>
    </location>
</feature>
<dbReference type="Gene3D" id="3.10.50.40">
    <property type="match status" value="2"/>
</dbReference>
<keyword evidence="4 5" id="KW-0413">Isomerase</keyword>
<evidence type="ECO:0000256" key="4">
    <source>
        <dbReference type="ARBA" id="ARBA00023235"/>
    </source>
</evidence>
<proteinExistence type="inferred from homology"/>
<keyword evidence="3 5" id="KW-0697">Rotamase</keyword>
<dbReference type="SUPFAM" id="SSF54534">
    <property type="entry name" value="FKBP-like"/>
    <property type="match status" value="2"/>
</dbReference>
<evidence type="ECO:0000256" key="7">
    <source>
        <dbReference type="SAM" id="SignalP"/>
    </source>
</evidence>
<feature type="chain" id="PRO_5047030754" description="Peptidyl-prolyl cis-trans isomerase" evidence="7">
    <location>
        <begin position="26"/>
        <end position="297"/>
    </location>
</feature>
<dbReference type="PROSITE" id="PS50059">
    <property type="entry name" value="FKBP_PPIASE"/>
    <property type="match status" value="2"/>
</dbReference>
<organism evidence="9 10">
    <name type="scientific">Emticicia soli</name>
    <dbReference type="NCBI Taxonomy" id="2027878"/>
    <lineage>
        <taxon>Bacteria</taxon>
        <taxon>Pseudomonadati</taxon>
        <taxon>Bacteroidota</taxon>
        <taxon>Cytophagia</taxon>
        <taxon>Cytophagales</taxon>
        <taxon>Leadbetterellaceae</taxon>
        <taxon>Emticicia</taxon>
    </lineage>
</organism>
<feature type="signal peptide" evidence="7">
    <location>
        <begin position="1"/>
        <end position="25"/>
    </location>
</feature>
<dbReference type="RefSeq" id="WP_340233524.1">
    <property type="nucleotide sequence ID" value="NZ_JBBEWC010000001.1"/>
</dbReference>
<dbReference type="EMBL" id="JBHULC010000038">
    <property type="protein sequence ID" value="MFD2523554.1"/>
    <property type="molecule type" value="Genomic_DNA"/>
</dbReference>
<dbReference type="InterPro" id="IPR001179">
    <property type="entry name" value="PPIase_FKBP_dom"/>
</dbReference>
<keyword evidence="10" id="KW-1185">Reference proteome</keyword>
<protein>
    <recommendedName>
        <fullName evidence="6">Peptidyl-prolyl cis-trans isomerase</fullName>
        <ecNumber evidence="6">5.2.1.8</ecNumber>
    </recommendedName>
</protein>
<evidence type="ECO:0000256" key="6">
    <source>
        <dbReference type="RuleBase" id="RU003915"/>
    </source>
</evidence>
<dbReference type="GO" id="GO:0003755">
    <property type="term" value="F:peptidyl-prolyl cis-trans isomerase activity"/>
    <property type="evidence" value="ECO:0007669"/>
    <property type="project" value="UniProtKB-EC"/>
</dbReference>
<evidence type="ECO:0000256" key="5">
    <source>
        <dbReference type="PROSITE-ProRule" id="PRU00277"/>
    </source>
</evidence>
<evidence type="ECO:0000256" key="3">
    <source>
        <dbReference type="ARBA" id="ARBA00023110"/>
    </source>
</evidence>
<dbReference type="EC" id="5.2.1.8" evidence="6"/>
<comment type="catalytic activity">
    <reaction evidence="1 5 6">
        <text>[protein]-peptidylproline (omega=180) = [protein]-peptidylproline (omega=0)</text>
        <dbReference type="Rhea" id="RHEA:16237"/>
        <dbReference type="Rhea" id="RHEA-COMP:10747"/>
        <dbReference type="Rhea" id="RHEA-COMP:10748"/>
        <dbReference type="ChEBI" id="CHEBI:83833"/>
        <dbReference type="ChEBI" id="CHEBI:83834"/>
        <dbReference type="EC" id="5.2.1.8"/>
    </reaction>
</comment>
<sequence length="297" mass="32115">MKKIVLGLALVCSSVLLNSCGGFLANDLEETVKQNDQEMLSYINSKNLNMTKYDNGMYYQITKTNSAGRNVALGDEVKFHYVMSLLDGTRIDSSSRLKNEPISSIFGGTIGLQGLLDAFTRLKEGERGTFLIPSYLAYGSQSNGKIPAKSVIVFDLEVLRYRSEQQQIDEYIATGTGGAVFVSSDTTASGVKVLKFNETTGTKLAAGQTVTVKYTGYTASNIKQFDTGELTVYLGGGTVVKGFEEGLQALRVGEKANLVFKSALGYGTQGITDNTTGLFKIPPYAPLIFTVEVKSTR</sequence>
<evidence type="ECO:0000259" key="8">
    <source>
        <dbReference type="PROSITE" id="PS50059"/>
    </source>
</evidence>
<dbReference type="InterPro" id="IPR046357">
    <property type="entry name" value="PPIase_dom_sf"/>
</dbReference>